<dbReference type="GO" id="GO:0003964">
    <property type="term" value="F:RNA-directed DNA polymerase activity"/>
    <property type="evidence" value="ECO:0007669"/>
    <property type="project" value="UniProtKB-KW"/>
</dbReference>
<sequence>MKSIFAHMIKEGMDIFMDDFSVYGDSSIECLGTLVKRVLSWDIRSQKKKRLEVDRANVKVIEKLSPRLHCVESVVF</sequence>
<proteinExistence type="predicted"/>
<accession>A0A5B6WPY6</accession>
<gene>
    <name evidence="1" type="ORF">EPI10_005282</name>
</gene>
<name>A0A5B6WPY6_9ROSI</name>
<dbReference type="AlphaFoldDB" id="A0A5B6WPY6"/>
<keyword evidence="2" id="KW-1185">Reference proteome</keyword>
<keyword evidence="1" id="KW-0548">Nucleotidyltransferase</keyword>
<organism evidence="1 2">
    <name type="scientific">Gossypium australe</name>
    <dbReference type="NCBI Taxonomy" id="47621"/>
    <lineage>
        <taxon>Eukaryota</taxon>
        <taxon>Viridiplantae</taxon>
        <taxon>Streptophyta</taxon>
        <taxon>Embryophyta</taxon>
        <taxon>Tracheophyta</taxon>
        <taxon>Spermatophyta</taxon>
        <taxon>Magnoliopsida</taxon>
        <taxon>eudicotyledons</taxon>
        <taxon>Gunneridae</taxon>
        <taxon>Pentapetalae</taxon>
        <taxon>rosids</taxon>
        <taxon>malvids</taxon>
        <taxon>Malvales</taxon>
        <taxon>Malvaceae</taxon>
        <taxon>Malvoideae</taxon>
        <taxon>Gossypium</taxon>
    </lineage>
</organism>
<evidence type="ECO:0000313" key="2">
    <source>
        <dbReference type="Proteomes" id="UP000325315"/>
    </source>
</evidence>
<evidence type="ECO:0000313" key="1">
    <source>
        <dbReference type="EMBL" id="KAA3483085.1"/>
    </source>
</evidence>
<keyword evidence="1" id="KW-0695">RNA-directed DNA polymerase</keyword>
<protein>
    <submittedName>
        <fullName evidence="1">Reverse transcriptase</fullName>
    </submittedName>
</protein>
<comment type="caution">
    <text evidence="1">The sequence shown here is derived from an EMBL/GenBank/DDBJ whole genome shotgun (WGS) entry which is preliminary data.</text>
</comment>
<keyword evidence="1" id="KW-0808">Transferase</keyword>
<dbReference type="Proteomes" id="UP000325315">
    <property type="component" value="Unassembled WGS sequence"/>
</dbReference>
<dbReference type="OrthoDB" id="427924at2759"/>
<reference evidence="2" key="1">
    <citation type="journal article" date="2019" name="Plant Biotechnol. J.">
        <title>Genome sequencing of the Australian wild diploid species Gossypium australe highlights disease resistance and delayed gland morphogenesis.</title>
        <authorList>
            <person name="Cai Y."/>
            <person name="Cai X."/>
            <person name="Wang Q."/>
            <person name="Wang P."/>
            <person name="Zhang Y."/>
            <person name="Cai C."/>
            <person name="Xu Y."/>
            <person name="Wang K."/>
            <person name="Zhou Z."/>
            <person name="Wang C."/>
            <person name="Geng S."/>
            <person name="Li B."/>
            <person name="Dong Q."/>
            <person name="Hou Y."/>
            <person name="Wang H."/>
            <person name="Ai P."/>
            <person name="Liu Z."/>
            <person name="Yi F."/>
            <person name="Sun M."/>
            <person name="An G."/>
            <person name="Cheng J."/>
            <person name="Zhang Y."/>
            <person name="Shi Q."/>
            <person name="Xie Y."/>
            <person name="Shi X."/>
            <person name="Chang Y."/>
            <person name="Huang F."/>
            <person name="Chen Y."/>
            <person name="Hong S."/>
            <person name="Mi L."/>
            <person name="Sun Q."/>
            <person name="Zhang L."/>
            <person name="Zhou B."/>
            <person name="Peng R."/>
            <person name="Zhang X."/>
            <person name="Liu F."/>
        </authorList>
    </citation>
    <scope>NUCLEOTIDE SEQUENCE [LARGE SCALE GENOMIC DNA]</scope>
    <source>
        <strain evidence="2">cv. PA1801</strain>
    </source>
</reference>
<dbReference type="EMBL" id="SMMG02000002">
    <property type="protein sequence ID" value="KAA3483085.1"/>
    <property type="molecule type" value="Genomic_DNA"/>
</dbReference>